<dbReference type="EMBL" id="MCFD01000003">
    <property type="protein sequence ID" value="ORX72515.1"/>
    <property type="molecule type" value="Genomic_DNA"/>
</dbReference>
<name>A0A1Y1WGJ6_9FUNG</name>
<evidence type="ECO:0000313" key="3">
    <source>
        <dbReference type="Proteomes" id="UP000193922"/>
    </source>
</evidence>
<accession>A0A1Y1WGJ6</accession>
<keyword evidence="3" id="KW-1185">Reference proteome</keyword>
<feature type="compositionally biased region" description="Polar residues" evidence="1">
    <location>
        <begin position="330"/>
        <end position="356"/>
    </location>
</feature>
<dbReference type="GeneID" id="63799796"/>
<feature type="region of interest" description="Disordered" evidence="1">
    <location>
        <begin position="297"/>
        <end position="415"/>
    </location>
</feature>
<proteinExistence type="predicted"/>
<dbReference type="OrthoDB" id="196547at2759"/>
<feature type="compositionally biased region" description="Pro residues" evidence="1">
    <location>
        <begin position="390"/>
        <end position="399"/>
    </location>
</feature>
<dbReference type="Proteomes" id="UP000193922">
    <property type="component" value="Unassembled WGS sequence"/>
</dbReference>
<evidence type="ECO:0000313" key="2">
    <source>
        <dbReference type="EMBL" id="ORX72515.1"/>
    </source>
</evidence>
<dbReference type="RefSeq" id="XP_040745939.1">
    <property type="nucleotide sequence ID" value="XM_040883148.1"/>
</dbReference>
<evidence type="ECO:0000256" key="1">
    <source>
        <dbReference type="SAM" id="MobiDB-lite"/>
    </source>
</evidence>
<sequence>MFSPRIMFERKRRADKIREFFGRAGSDSYAESGSKSTAQSLATASPSLGSTTGKPSVDQGLSSEQRNLLVRRRRKLKAMLGDHVEDSVITTASMITPAAATIDSSGDESAPPVSERSLRVASPATALPTPEASAPSSIGSENVDFELRDAQIRQFTKIREVLGEAAPQPLLYSIKTKRGHSICMHESLVQSSDVVNAEAPVSHRMRSRIRWQRNKLMRVLGDVPSSFTSSYATNAPDNDDLSGVSESEVEDAVKKSTRQQRTRAKKLRQFFGQSLAPDAVMLQNFTRANRHLESLAEDAEGDAAADESYASAPLRSPDTSVSPPPMLVDSPQQQQQHHISAPTGSSSGQWLSNGADKTSHVPSDLGGSGSTSFDGVKPDTGGFAHEPAHQLPPPLPPQFPQILPDLVGTPESGESFPRPIRAQFWMTSSPESQASTVASQEKAKRRTSLMSHLRARKASIIGSIMRATPSASSLHHGLGRDTPTSTLRLRASTHSSTDSFDLPRNKRHSSLSLPPSAIGATSRLNFLSRKLGRVPVSPGACSARIASVYV</sequence>
<feature type="region of interest" description="Disordered" evidence="1">
    <location>
        <begin position="227"/>
        <end position="263"/>
    </location>
</feature>
<feature type="region of interest" description="Disordered" evidence="1">
    <location>
        <begin position="491"/>
        <end position="515"/>
    </location>
</feature>
<feature type="region of interest" description="Disordered" evidence="1">
    <location>
        <begin position="102"/>
        <end position="139"/>
    </location>
</feature>
<feature type="compositionally biased region" description="Polar residues" evidence="1">
    <location>
        <begin position="29"/>
        <end position="65"/>
    </location>
</feature>
<feature type="compositionally biased region" description="Polar residues" evidence="1">
    <location>
        <begin position="227"/>
        <end position="236"/>
    </location>
</feature>
<organism evidence="2 3">
    <name type="scientific">Linderina pennispora</name>
    <dbReference type="NCBI Taxonomy" id="61395"/>
    <lineage>
        <taxon>Eukaryota</taxon>
        <taxon>Fungi</taxon>
        <taxon>Fungi incertae sedis</taxon>
        <taxon>Zoopagomycota</taxon>
        <taxon>Kickxellomycotina</taxon>
        <taxon>Kickxellomycetes</taxon>
        <taxon>Kickxellales</taxon>
        <taxon>Kickxellaceae</taxon>
        <taxon>Linderina</taxon>
    </lineage>
</organism>
<comment type="caution">
    <text evidence="2">The sequence shown here is derived from an EMBL/GenBank/DDBJ whole genome shotgun (WGS) entry which is preliminary data.</text>
</comment>
<protein>
    <submittedName>
        <fullName evidence="2">Uncharacterized protein</fullName>
    </submittedName>
</protein>
<dbReference type="AlphaFoldDB" id="A0A1Y1WGJ6"/>
<feature type="region of interest" description="Disordered" evidence="1">
    <location>
        <begin position="25"/>
        <end position="66"/>
    </location>
</feature>
<gene>
    <name evidence="2" type="ORF">DL89DRAFT_114390</name>
</gene>
<reference evidence="2 3" key="1">
    <citation type="submission" date="2016-07" db="EMBL/GenBank/DDBJ databases">
        <title>Pervasive Adenine N6-methylation of Active Genes in Fungi.</title>
        <authorList>
            <consortium name="DOE Joint Genome Institute"/>
            <person name="Mondo S.J."/>
            <person name="Dannebaum R.O."/>
            <person name="Kuo R.C."/>
            <person name="Labutti K."/>
            <person name="Haridas S."/>
            <person name="Kuo A."/>
            <person name="Salamov A."/>
            <person name="Ahrendt S.R."/>
            <person name="Lipzen A."/>
            <person name="Sullivan W."/>
            <person name="Andreopoulos W.B."/>
            <person name="Clum A."/>
            <person name="Lindquist E."/>
            <person name="Daum C."/>
            <person name="Ramamoorthy G.K."/>
            <person name="Gryganskyi A."/>
            <person name="Culley D."/>
            <person name="Magnuson J.K."/>
            <person name="James T.Y."/>
            <person name="O'Malley M.A."/>
            <person name="Stajich J.E."/>
            <person name="Spatafora J.W."/>
            <person name="Visel A."/>
            <person name="Grigoriev I.V."/>
        </authorList>
    </citation>
    <scope>NUCLEOTIDE SEQUENCE [LARGE SCALE GENOMIC DNA]</scope>
    <source>
        <strain evidence="2 3">ATCC 12442</strain>
    </source>
</reference>